<dbReference type="Proteomes" id="UP001294444">
    <property type="component" value="Unassembled WGS sequence"/>
</dbReference>
<organism evidence="2 3">
    <name type="scientific">Melanopsichium pennsylvanicum</name>
    <dbReference type="NCBI Taxonomy" id="63383"/>
    <lineage>
        <taxon>Eukaryota</taxon>
        <taxon>Fungi</taxon>
        <taxon>Dikarya</taxon>
        <taxon>Basidiomycota</taxon>
        <taxon>Ustilaginomycotina</taxon>
        <taxon>Ustilaginomycetes</taxon>
        <taxon>Ustilaginales</taxon>
        <taxon>Ustilaginaceae</taxon>
        <taxon>Melanopsichium</taxon>
    </lineage>
</organism>
<dbReference type="EMBL" id="OAPG01000001">
    <property type="protein sequence ID" value="SNX82066.1"/>
    <property type="molecule type" value="Genomic_DNA"/>
</dbReference>
<evidence type="ECO:0000313" key="2">
    <source>
        <dbReference type="EMBL" id="SNX82066.1"/>
    </source>
</evidence>
<feature type="signal peptide" evidence="1">
    <location>
        <begin position="1"/>
        <end position="23"/>
    </location>
</feature>
<reference evidence="2" key="1">
    <citation type="submission" date="2023-10" db="EMBL/GenBank/DDBJ databases">
        <authorList>
            <person name="Guldener U."/>
        </authorList>
    </citation>
    <scope>NUCLEOTIDE SEQUENCE</scope>
    <source>
        <strain evidence="2">Mp4</strain>
    </source>
</reference>
<evidence type="ECO:0000256" key="1">
    <source>
        <dbReference type="SAM" id="SignalP"/>
    </source>
</evidence>
<accession>A0AAJ5C2Z3</accession>
<comment type="caution">
    <text evidence="2">The sequence shown here is derived from an EMBL/GenBank/DDBJ whole genome shotgun (WGS) entry which is preliminary data.</text>
</comment>
<protein>
    <submittedName>
        <fullName evidence="2">Uncharacterized protein</fullName>
    </submittedName>
</protein>
<proteinExistence type="predicted"/>
<evidence type="ECO:0000313" key="3">
    <source>
        <dbReference type="Proteomes" id="UP001294444"/>
    </source>
</evidence>
<feature type="chain" id="PRO_5042599611" evidence="1">
    <location>
        <begin position="24"/>
        <end position="100"/>
    </location>
</feature>
<sequence>MAAKSLCSTFLFIAVSLPIPSLCYFTKKTKERNVALRSKPASTQIMLDASYWQERAQHYSGGIKSPPSLPSQALNKNHLDFTPTRFAEKPLESDSTPLAQ</sequence>
<name>A0AAJ5C2Z3_9BASI</name>
<gene>
    <name evidence="2" type="ORF">MEPE_00772</name>
</gene>
<dbReference type="AlphaFoldDB" id="A0AAJ5C2Z3"/>
<keyword evidence="1" id="KW-0732">Signal</keyword>
<keyword evidence="3" id="KW-1185">Reference proteome</keyword>